<sequence>MLERRLLAAVAVPARDEADSLRSCLEALARQLGGHGWAIEPSAFAVLVFANNCTDATARVAREFAAGSPVRVAVLQAALPPERSHAGGARRGAMDAAAALLEDRPGAALLSTDADGRVAPDWLAANLAALAAGADAVAGAIGFDAAELAALPPALRAREEREAAYAALLDRMAWLIDPDPHDPWPRHGIHSGASMALTLDAYRRIGGLPAVPVGEDRALFDAVRRAGMRVRHCPEARVTVSCRLVGRAPGGMADTLLRRDLDAAAPTDTRLEPAADAFWRFRCRRVFRRAQSGAGRPGDVLRLSFALRLPTEAVARAAREPRFWQAWHALEGASPALARRVVPAPALAREARIAKLVLAAIGAAPAASKVAPPRRGPPRPPAAADRGGSARTVPAG</sequence>
<dbReference type="EMBL" id="BAAAFZ010000093">
    <property type="protein sequence ID" value="GAA0604038.1"/>
    <property type="molecule type" value="Genomic_DNA"/>
</dbReference>
<organism evidence="8 9">
    <name type="scientific">Craurococcus roseus</name>
    <dbReference type="NCBI Taxonomy" id="77585"/>
    <lineage>
        <taxon>Bacteria</taxon>
        <taxon>Pseudomonadati</taxon>
        <taxon>Pseudomonadota</taxon>
        <taxon>Alphaproteobacteria</taxon>
        <taxon>Acetobacterales</taxon>
        <taxon>Acetobacteraceae</taxon>
        <taxon>Craurococcus</taxon>
    </lineage>
</organism>
<feature type="compositionally biased region" description="Low complexity" evidence="6">
    <location>
        <begin position="382"/>
        <end position="396"/>
    </location>
</feature>
<evidence type="ECO:0000313" key="9">
    <source>
        <dbReference type="Proteomes" id="UP001501588"/>
    </source>
</evidence>
<dbReference type="SUPFAM" id="SSF53448">
    <property type="entry name" value="Nucleotide-diphospho-sugar transferases"/>
    <property type="match status" value="1"/>
</dbReference>
<evidence type="ECO:0000256" key="4">
    <source>
        <dbReference type="ARBA" id="ARBA00022679"/>
    </source>
</evidence>
<dbReference type="Pfam" id="PF00535">
    <property type="entry name" value="Glycos_transf_2"/>
    <property type="match status" value="1"/>
</dbReference>
<comment type="subcellular location">
    <subcellularLocation>
        <location evidence="1">Cell membrane</location>
    </subcellularLocation>
</comment>
<dbReference type="Gene3D" id="3.90.550.10">
    <property type="entry name" value="Spore Coat Polysaccharide Biosynthesis Protein SpsA, Chain A"/>
    <property type="match status" value="1"/>
</dbReference>
<dbReference type="RefSeq" id="WP_343897884.1">
    <property type="nucleotide sequence ID" value="NZ_BAAAFZ010000093.1"/>
</dbReference>
<keyword evidence="3" id="KW-0328">Glycosyltransferase</keyword>
<keyword evidence="5" id="KW-0472">Membrane</keyword>
<gene>
    <name evidence="8" type="ORF">GCM10009416_47070</name>
</gene>
<evidence type="ECO:0000313" key="8">
    <source>
        <dbReference type="EMBL" id="GAA0604038.1"/>
    </source>
</evidence>
<comment type="caution">
    <text evidence="8">The sequence shown here is derived from an EMBL/GenBank/DDBJ whole genome shotgun (WGS) entry which is preliminary data.</text>
</comment>
<dbReference type="PANTHER" id="PTHR43646">
    <property type="entry name" value="GLYCOSYLTRANSFERASE"/>
    <property type="match status" value="1"/>
</dbReference>
<dbReference type="InterPro" id="IPR001173">
    <property type="entry name" value="Glyco_trans_2-like"/>
</dbReference>
<dbReference type="Proteomes" id="UP001501588">
    <property type="component" value="Unassembled WGS sequence"/>
</dbReference>
<keyword evidence="2" id="KW-1003">Cell membrane</keyword>
<evidence type="ECO:0000256" key="3">
    <source>
        <dbReference type="ARBA" id="ARBA00022676"/>
    </source>
</evidence>
<evidence type="ECO:0000259" key="7">
    <source>
        <dbReference type="Pfam" id="PF00535"/>
    </source>
</evidence>
<keyword evidence="9" id="KW-1185">Reference proteome</keyword>
<dbReference type="InterPro" id="IPR029044">
    <property type="entry name" value="Nucleotide-diphossugar_trans"/>
</dbReference>
<feature type="region of interest" description="Disordered" evidence="6">
    <location>
        <begin position="365"/>
        <end position="396"/>
    </location>
</feature>
<evidence type="ECO:0000256" key="1">
    <source>
        <dbReference type="ARBA" id="ARBA00004236"/>
    </source>
</evidence>
<accession>A0ABN1G4K8</accession>
<name>A0ABN1G4K8_9PROT</name>
<evidence type="ECO:0000256" key="5">
    <source>
        <dbReference type="ARBA" id="ARBA00023136"/>
    </source>
</evidence>
<proteinExistence type="predicted"/>
<feature type="domain" description="Glycosyltransferase 2-like" evidence="7">
    <location>
        <begin position="10"/>
        <end position="155"/>
    </location>
</feature>
<dbReference type="PANTHER" id="PTHR43646:SF2">
    <property type="entry name" value="GLYCOSYLTRANSFERASE 2-LIKE DOMAIN-CONTAINING PROTEIN"/>
    <property type="match status" value="1"/>
</dbReference>
<protein>
    <submittedName>
        <fullName evidence="8">Glycosyltransferase</fullName>
    </submittedName>
</protein>
<reference evidence="8 9" key="1">
    <citation type="journal article" date="2019" name="Int. J. Syst. Evol. Microbiol.">
        <title>The Global Catalogue of Microorganisms (GCM) 10K type strain sequencing project: providing services to taxonomists for standard genome sequencing and annotation.</title>
        <authorList>
            <consortium name="The Broad Institute Genomics Platform"/>
            <consortium name="The Broad Institute Genome Sequencing Center for Infectious Disease"/>
            <person name="Wu L."/>
            <person name="Ma J."/>
        </authorList>
    </citation>
    <scope>NUCLEOTIDE SEQUENCE [LARGE SCALE GENOMIC DNA]</scope>
    <source>
        <strain evidence="8 9">JCM 9933</strain>
    </source>
</reference>
<evidence type="ECO:0000256" key="2">
    <source>
        <dbReference type="ARBA" id="ARBA00022475"/>
    </source>
</evidence>
<evidence type="ECO:0000256" key="6">
    <source>
        <dbReference type="SAM" id="MobiDB-lite"/>
    </source>
</evidence>
<keyword evidence="4" id="KW-0808">Transferase</keyword>